<dbReference type="AlphaFoldDB" id="A0AAD3YA91"/>
<dbReference type="InterPro" id="IPR002229">
    <property type="entry name" value="RhesusRHD"/>
</dbReference>
<comment type="subcellular location">
    <subcellularLocation>
        <location evidence="1">Membrane</location>
        <topology evidence="1">Multi-pass membrane protein</topology>
    </subcellularLocation>
</comment>
<dbReference type="Pfam" id="PF00909">
    <property type="entry name" value="Ammonium_transp"/>
    <property type="match status" value="1"/>
</dbReference>
<feature type="transmembrane region" description="Helical" evidence="8">
    <location>
        <begin position="182"/>
        <end position="201"/>
    </location>
</feature>
<dbReference type="InterPro" id="IPR001905">
    <property type="entry name" value="Ammonium_transpt"/>
</dbReference>
<dbReference type="EMBL" id="BTCM01000001">
    <property type="protein sequence ID" value="GMK54474.1"/>
    <property type="molecule type" value="Genomic_DNA"/>
</dbReference>
<dbReference type="InterPro" id="IPR024041">
    <property type="entry name" value="NH4_transpt_AmtB-like_dom"/>
</dbReference>
<evidence type="ECO:0000256" key="5">
    <source>
        <dbReference type="ARBA" id="ARBA00022989"/>
    </source>
</evidence>
<evidence type="ECO:0000256" key="7">
    <source>
        <dbReference type="ARBA" id="ARBA00023177"/>
    </source>
</evidence>
<keyword evidence="3" id="KW-0813">Transport</keyword>
<feature type="transmembrane region" description="Helical" evidence="8">
    <location>
        <begin position="20"/>
        <end position="42"/>
    </location>
</feature>
<dbReference type="GO" id="GO:0005886">
    <property type="term" value="C:plasma membrane"/>
    <property type="evidence" value="ECO:0007669"/>
    <property type="project" value="InterPro"/>
</dbReference>
<evidence type="ECO:0000259" key="9">
    <source>
        <dbReference type="Pfam" id="PF00909"/>
    </source>
</evidence>
<feature type="transmembrane region" description="Helical" evidence="8">
    <location>
        <begin position="118"/>
        <end position="138"/>
    </location>
</feature>
<keyword evidence="11" id="KW-1185">Reference proteome</keyword>
<keyword evidence="4 8" id="KW-0812">Transmembrane</keyword>
<evidence type="ECO:0000313" key="11">
    <source>
        <dbReference type="Proteomes" id="UP001222932"/>
    </source>
</evidence>
<reference evidence="10" key="2">
    <citation type="submission" date="2023-06" db="EMBL/GenBank/DDBJ databases">
        <authorList>
            <person name="Kobayashi Y."/>
            <person name="Kayamori A."/>
            <person name="Aoki K."/>
            <person name="Shiwa Y."/>
            <person name="Fujita N."/>
            <person name="Sugita T."/>
            <person name="Iwasaki W."/>
            <person name="Tanaka N."/>
            <person name="Takashima M."/>
        </authorList>
    </citation>
    <scope>NUCLEOTIDE SEQUENCE</scope>
    <source>
        <strain evidence="10">HIS016</strain>
    </source>
</reference>
<dbReference type="Gene3D" id="1.10.3430.10">
    <property type="entry name" value="Ammonium transporter AmtB like domains"/>
    <property type="match status" value="1"/>
</dbReference>
<gene>
    <name evidence="10" type="ORF">CspeluHIS016_0110600</name>
</gene>
<name>A0AAD3YA91_9TREE</name>
<comment type="caution">
    <text evidence="10">The sequence shown here is derived from an EMBL/GenBank/DDBJ whole genome shotgun (WGS) entry which is preliminary data.</text>
</comment>
<keyword evidence="6 8" id="KW-0472">Membrane</keyword>
<evidence type="ECO:0000256" key="3">
    <source>
        <dbReference type="ARBA" id="ARBA00022448"/>
    </source>
</evidence>
<keyword evidence="5 8" id="KW-1133">Transmembrane helix</keyword>
<evidence type="ECO:0000256" key="4">
    <source>
        <dbReference type="ARBA" id="ARBA00022692"/>
    </source>
</evidence>
<dbReference type="GO" id="GO:0008519">
    <property type="term" value="F:ammonium channel activity"/>
    <property type="evidence" value="ECO:0007669"/>
    <property type="project" value="InterPro"/>
</dbReference>
<dbReference type="InterPro" id="IPR029020">
    <property type="entry name" value="Ammonium/urea_transptr"/>
</dbReference>
<feature type="transmembrane region" description="Helical" evidence="8">
    <location>
        <begin position="54"/>
        <end position="73"/>
    </location>
</feature>
<reference evidence="10" key="1">
    <citation type="journal article" date="2023" name="BMC Genomics">
        <title>Chromosome-level genome assemblies of Cutaneotrichosporon spp. (Trichosporonales, Basidiomycota) reveal imbalanced evolution between nucleotide sequences and chromosome synteny.</title>
        <authorList>
            <person name="Kobayashi Y."/>
            <person name="Kayamori A."/>
            <person name="Aoki K."/>
            <person name="Shiwa Y."/>
            <person name="Matsutani M."/>
            <person name="Fujita N."/>
            <person name="Sugita T."/>
            <person name="Iwasaki W."/>
            <person name="Tanaka N."/>
            <person name="Takashima M."/>
        </authorList>
    </citation>
    <scope>NUCLEOTIDE SEQUENCE</scope>
    <source>
        <strain evidence="10">HIS016</strain>
    </source>
</reference>
<accession>A0AAD3YA91</accession>
<feature type="domain" description="Ammonium transporter AmtB-like" evidence="9">
    <location>
        <begin position="20"/>
        <end position="253"/>
    </location>
</feature>
<keyword evidence="7" id="KW-0924">Ammonia transport</keyword>
<dbReference type="PRINTS" id="PR00342">
    <property type="entry name" value="RHESUSRHD"/>
</dbReference>
<protein>
    <recommendedName>
        <fullName evidence="9">Ammonium transporter AmtB-like domain-containing protein</fullName>
    </recommendedName>
</protein>
<dbReference type="SUPFAM" id="SSF111352">
    <property type="entry name" value="Ammonium transporter"/>
    <property type="match status" value="1"/>
</dbReference>
<feature type="transmembrane region" description="Helical" evidence="8">
    <location>
        <begin position="213"/>
        <end position="232"/>
    </location>
</feature>
<evidence type="ECO:0000256" key="6">
    <source>
        <dbReference type="ARBA" id="ARBA00023136"/>
    </source>
</evidence>
<organism evidence="10 11">
    <name type="scientific">Cutaneotrichosporon spelunceum</name>
    <dbReference type="NCBI Taxonomy" id="1672016"/>
    <lineage>
        <taxon>Eukaryota</taxon>
        <taxon>Fungi</taxon>
        <taxon>Dikarya</taxon>
        <taxon>Basidiomycota</taxon>
        <taxon>Agaricomycotina</taxon>
        <taxon>Tremellomycetes</taxon>
        <taxon>Trichosporonales</taxon>
        <taxon>Trichosporonaceae</taxon>
        <taxon>Cutaneotrichosporon</taxon>
    </lineage>
</organism>
<feature type="transmembrane region" description="Helical" evidence="8">
    <location>
        <begin position="145"/>
        <end position="170"/>
    </location>
</feature>
<proteinExistence type="inferred from homology"/>
<comment type="similarity">
    <text evidence="2">Belongs to the ammonia transporter channel (TC 1.A.11.2) family.</text>
</comment>
<sequence>MSVNITAPAASWEVDHGDQAWQLTAATFVALQSMPGLVMIYAGLSKSKWAINSAFMGIYGFAATLLVWVLYAYSMSFGNQWIPICGIPFPVLSMNHMLSQSKVPAADTEQSFNLTTTVYYQFCFAAITVIIIAGSVLGRMTFLSWAIFVPLYVSLVYTIGAFSIWGGGFLEDLGVLDYCGGYVIHVASGTAGFVAAALVGPRHPTDRADHRPSNLSFVIIGACILAVGWAGFNGGGPYTANANASVAVLNTYIC</sequence>
<dbReference type="PANTHER" id="PTHR43029:SF10">
    <property type="entry name" value="AMMONIUM TRANSPORTER MEP2"/>
    <property type="match status" value="1"/>
</dbReference>
<evidence type="ECO:0000256" key="1">
    <source>
        <dbReference type="ARBA" id="ARBA00004141"/>
    </source>
</evidence>
<dbReference type="Proteomes" id="UP001222932">
    <property type="component" value="Unassembled WGS sequence"/>
</dbReference>
<evidence type="ECO:0000256" key="8">
    <source>
        <dbReference type="SAM" id="Phobius"/>
    </source>
</evidence>
<evidence type="ECO:0000256" key="2">
    <source>
        <dbReference type="ARBA" id="ARBA00005887"/>
    </source>
</evidence>
<dbReference type="PANTHER" id="PTHR43029">
    <property type="entry name" value="AMMONIUM TRANSPORTER MEP2"/>
    <property type="match status" value="1"/>
</dbReference>
<evidence type="ECO:0000313" key="10">
    <source>
        <dbReference type="EMBL" id="GMK54474.1"/>
    </source>
</evidence>